<organism evidence="2 3">
    <name type="scientific">Aspergillus sydowii CBS 593.65</name>
    <dbReference type="NCBI Taxonomy" id="1036612"/>
    <lineage>
        <taxon>Eukaryota</taxon>
        <taxon>Fungi</taxon>
        <taxon>Dikarya</taxon>
        <taxon>Ascomycota</taxon>
        <taxon>Pezizomycotina</taxon>
        <taxon>Eurotiomycetes</taxon>
        <taxon>Eurotiomycetidae</taxon>
        <taxon>Eurotiales</taxon>
        <taxon>Aspergillaceae</taxon>
        <taxon>Aspergillus</taxon>
        <taxon>Aspergillus subgen. Nidulantes</taxon>
    </lineage>
</organism>
<evidence type="ECO:0000256" key="1">
    <source>
        <dbReference type="SAM" id="MobiDB-lite"/>
    </source>
</evidence>
<reference evidence="3" key="1">
    <citation type="journal article" date="2017" name="Genome Biol.">
        <title>Comparative genomics reveals high biological diversity and specific adaptations in the industrially and medically important fungal genus Aspergillus.</title>
        <authorList>
            <person name="de Vries R.P."/>
            <person name="Riley R."/>
            <person name="Wiebenga A."/>
            <person name="Aguilar-Osorio G."/>
            <person name="Amillis S."/>
            <person name="Uchima C.A."/>
            <person name="Anderluh G."/>
            <person name="Asadollahi M."/>
            <person name="Askin M."/>
            <person name="Barry K."/>
            <person name="Battaglia E."/>
            <person name="Bayram O."/>
            <person name="Benocci T."/>
            <person name="Braus-Stromeyer S.A."/>
            <person name="Caldana C."/>
            <person name="Canovas D."/>
            <person name="Cerqueira G.C."/>
            <person name="Chen F."/>
            <person name="Chen W."/>
            <person name="Choi C."/>
            <person name="Clum A."/>
            <person name="Dos Santos R.A."/>
            <person name="Damasio A.R."/>
            <person name="Diallinas G."/>
            <person name="Emri T."/>
            <person name="Fekete E."/>
            <person name="Flipphi M."/>
            <person name="Freyberg S."/>
            <person name="Gallo A."/>
            <person name="Gournas C."/>
            <person name="Habgood R."/>
            <person name="Hainaut M."/>
            <person name="Harispe M.L."/>
            <person name="Henrissat B."/>
            <person name="Hilden K.S."/>
            <person name="Hope R."/>
            <person name="Hossain A."/>
            <person name="Karabika E."/>
            <person name="Karaffa L."/>
            <person name="Karanyi Z."/>
            <person name="Krasevec N."/>
            <person name="Kuo A."/>
            <person name="Kusch H."/>
            <person name="LaButti K."/>
            <person name="Lagendijk E.L."/>
            <person name="Lapidus A."/>
            <person name="Levasseur A."/>
            <person name="Lindquist E."/>
            <person name="Lipzen A."/>
            <person name="Logrieco A.F."/>
            <person name="MacCabe A."/>
            <person name="Maekelae M.R."/>
            <person name="Malavazi I."/>
            <person name="Melin P."/>
            <person name="Meyer V."/>
            <person name="Mielnichuk N."/>
            <person name="Miskei M."/>
            <person name="Molnar A.P."/>
            <person name="Mule G."/>
            <person name="Ngan C.Y."/>
            <person name="Orejas M."/>
            <person name="Orosz E."/>
            <person name="Ouedraogo J.P."/>
            <person name="Overkamp K.M."/>
            <person name="Park H.-S."/>
            <person name="Perrone G."/>
            <person name="Piumi F."/>
            <person name="Punt P.J."/>
            <person name="Ram A.F."/>
            <person name="Ramon A."/>
            <person name="Rauscher S."/>
            <person name="Record E."/>
            <person name="Riano-Pachon D.M."/>
            <person name="Robert V."/>
            <person name="Roehrig J."/>
            <person name="Ruller R."/>
            <person name="Salamov A."/>
            <person name="Salih N.S."/>
            <person name="Samson R.A."/>
            <person name="Sandor E."/>
            <person name="Sanguinetti M."/>
            <person name="Schuetze T."/>
            <person name="Sepcic K."/>
            <person name="Shelest E."/>
            <person name="Sherlock G."/>
            <person name="Sophianopoulou V."/>
            <person name="Squina F.M."/>
            <person name="Sun H."/>
            <person name="Susca A."/>
            <person name="Todd R.B."/>
            <person name="Tsang A."/>
            <person name="Unkles S.E."/>
            <person name="van de Wiele N."/>
            <person name="van Rossen-Uffink D."/>
            <person name="Oliveira J.V."/>
            <person name="Vesth T.C."/>
            <person name="Visser J."/>
            <person name="Yu J.-H."/>
            <person name="Zhou M."/>
            <person name="Andersen M.R."/>
            <person name="Archer D.B."/>
            <person name="Baker S.E."/>
            <person name="Benoit I."/>
            <person name="Brakhage A.A."/>
            <person name="Braus G.H."/>
            <person name="Fischer R."/>
            <person name="Frisvad J.C."/>
            <person name="Goldman G.H."/>
            <person name="Houbraken J."/>
            <person name="Oakley B."/>
            <person name="Pocsi I."/>
            <person name="Scazzocchio C."/>
            <person name="Seiboth B."/>
            <person name="vanKuyk P.A."/>
            <person name="Wortman J."/>
            <person name="Dyer P.S."/>
            <person name="Grigoriev I.V."/>
        </authorList>
    </citation>
    <scope>NUCLEOTIDE SEQUENCE [LARGE SCALE GENOMIC DNA]</scope>
    <source>
        <strain evidence="3">CBS 593.65</strain>
    </source>
</reference>
<name>A0A1L9TXB9_9EURO</name>
<accession>A0A1L9TXB9</accession>
<evidence type="ECO:0000313" key="2">
    <source>
        <dbReference type="EMBL" id="OJJ64066.1"/>
    </source>
</evidence>
<keyword evidence="3" id="KW-1185">Reference proteome</keyword>
<feature type="compositionally biased region" description="Low complexity" evidence="1">
    <location>
        <begin position="107"/>
        <end position="117"/>
    </location>
</feature>
<dbReference type="OrthoDB" id="5403747at2759"/>
<dbReference type="EMBL" id="KV878582">
    <property type="protein sequence ID" value="OJJ64066.1"/>
    <property type="molecule type" value="Genomic_DNA"/>
</dbReference>
<dbReference type="GeneID" id="63760635"/>
<dbReference type="STRING" id="1036612.A0A1L9TXB9"/>
<dbReference type="RefSeq" id="XP_040707872.1">
    <property type="nucleotide sequence ID" value="XM_040844562.1"/>
</dbReference>
<dbReference type="AlphaFoldDB" id="A0A1L9TXB9"/>
<sequence length="215" mass="23210">MATAAKAKPEGLLGLSQNEARLILLGVLYSDASGKIDYEKLAANAPYKNVSSAASSYRQAKKKFYDQAAKFVNDISPGNTEAGTPTGTPIKKTPAKRKRTVATVGTSATNEYATAAAEGEEEASAPPAQKSQRKTRPKKNASVEQEEESDQEMEAPSFVKAEPEQSEMNNVLASENEDSAMDTLVKNEEDDIMAEVNVDDEFEAMEQVRCYVDGS</sequence>
<dbReference type="VEuPathDB" id="FungiDB:ASPSYDRAFT_287857"/>
<feature type="compositionally biased region" description="Acidic residues" evidence="1">
    <location>
        <begin position="144"/>
        <end position="153"/>
    </location>
</feature>
<feature type="region of interest" description="Disordered" evidence="1">
    <location>
        <begin position="73"/>
        <end position="178"/>
    </location>
</feature>
<protein>
    <submittedName>
        <fullName evidence="2">Uncharacterized protein</fullName>
    </submittedName>
</protein>
<dbReference type="Proteomes" id="UP000184356">
    <property type="component" value="Unassembled WGS sequence"/>
</dbReference>
<proteinExistence type="predicted"/>
<feature type="compositionally biased region" description="Low complexity" evidence="1">
    <location>
        <begin position="82"/>
        <end position="92"/>
    </location>
</feature>
<gene>
    <name evidence="2" type="ORF">ASPSYDRAFT_287857</name>
</gene>
<evidence type="ECO:0000313" key="3">
    <source>
        <dbReference type="Proteomes" id="UP000184356"/>
    </source>
</evidence>